<dbReference type="SUPFAM" id="SSF53335">
    <property type="entry name" value="S-adenosyl-L-methionine-dependent methyltransferases"/>
    <property type="match status" value="1"/>
</dbReference>
<dbReference type="CDD" id="cd02440">
    <property type="entry name" value="AdoMet_MTases"/>
    <property type="match status" value="1"/>
</dbReference>
<keyword evidence="3" id="KW-1185">Reference proteome</keyword>
<dbReference type="Proteomes" id="UP000001941">
    <property type="component" value="Chromosome"/>
</dbReference>
<evidence type="ECO:0000259" key="1">
    <source>
        <dbReference type="Pfam" id="PF13649"/>
    </source>
</evidence>
<dbReference type="PANTHER" id="PTHR43591">
    <property type="entry name" value="METHYLTRANSFERASE"/>
    <property type="match status" value="1"/>
</dbReference>
<dbReference type="InterPro" id="IPR041698">
    <property type="entry name" value="Methyltransf_25"/>
</dbReference>
<gene>
    <name evidence="2" type="ordered locus">Mhun_2002</name>
</gene>
<evidence type="ECO:0000313" key="2">
    <source>
        <dbReference type="EMBL" id="ABD41712.1"/>
    </source>
</evidence>
<accession>Q2FMH0</accession>
<protein>
    <recommendedName>
        <fullName evidence="1">Methyltransferase domain-containing protein</fullName>
    </recommendedName>
</protein>
<sequence>MVLNETIHNWINCWSSSLDEGYYTSDEEQAASWNKRAESFGKDVEEERQRKKNSDFFNLLEEAGFNPVGSRILDIGCGPGTLSIPLAQAGADVTSLDISSGMLDRLKEVAVRDNLSITPVECSWWTADIDTLGFRNSFDLVIASFTPGIKDVETFDRMVACSRRFCYYSNFIRKDPAKIPCEIYTRILDTIPRDNIFASGFLYPFMYLYTLGFHPIVKITHKSEGRDQNPEEAAQKAIDFLSLRQVLTEENKEKIREYYRNSSINGMYHTQSEIYKAMMIWSALENGIV</sequence>
<name>Q2FMH0_METHJ</name>
<dbReference type="Gene3D" id="3.40.50.150">
    <property type="entry name" value="Vaccinia Virus protein VP39"/>
    <property type="match status" value="1"/>
</dbReference>
<dbReference type="KEGG" id="mhu:Mhun_2002"/>
<dbReference type="eggNOG" id="arCOG01633">
    <property type="taxonomic scope" value="Archaea"/>
</dbReference>
<organism evidence="2 3">
    <name type="scientific">Methanospirillum hungatei JF-1 (strain ATCC 27890 / DSM 864 / NBRC 100397 / JF-1)</name>
    <dbReference type="NCBI Taxonomy" id="323259"/>
    <lineage>
        <taxon>Archaea</taxon>
        <taxon>Methanobacteriati</taxon>
        <taxon>Methanobacteriota</taxon>
        <taxon>Stenosarchaea group</taxon>
        <taxon>Methanomicrobia</taxon>
        <taxon>Methanomicrobiales</taxon>
        <taxon>Methanospirillaceae</taxon>
        <taxon>Methanospirillum</taxon>
    </lineage>
</organism>
<dbReference type="EMBL" id="CP000254">
    <property type="protein sequence ID" value="ABD41712.1"/>
    <property type="molecule type" value="Genomic_DNA"/>
</dbReference>
<reference evidence="3" key="1">
    <citation type="journal article" date="2016" name="Stand. Genomic Sci.">
        <title>Complete genome sequence of Methanospirillum hungatei type strain JF1.</title>
        <authorList>
            <person name="Gunsalus R.P."/>
            <person name="Cook L.E."/>
            <person name="Crable B."/>
            <person name="Rohlin L."/>
            <person name="McDonald E."/>
            <person name="Mouttaki H."/>
            <person name="Sieber J.R."/>
            <person name="Poweleit N."/>
            <person name="Zhou H."/>
            <person name="Lapidus A.L."/>
            <person name="Daligault H.E."/>
            <person name="Land M."/>
            <person name="Gilna P."/>
            <person name="Ivanova N."/>
            <person name="Kyrpides N."/>
            <person name="Culley D.E."/>
            <person name="McInerney M.J."/>
        </authorList>
    </citation>
    <scope>NUCLEOTIDE SEQUENCE [LARGE SCALE GENOMIC DNA]</scope>
    <source>
        <strain evidence="3">ATCC 27890 / DSM 864 / NBRC 100397 / JF-1</strain>
    </source>
</reference>
<dbReference type="OrthoDB" id="57427at2157"/>
<dbReference type="InParanoid" id="Q2FMH0"/>
<evidence type="ECO:0000313" key="3">
    <source>
        <dbReference type="Proteomes" id="UP000001941"/>
    </source>
</evidence>
<proteinExistence type="predicted"/>
<dbReference type="EnsemblBacteria" id="ABD41712">
    <property type="protein sequence ID" value="ABD41712"/>
    <property type="gene ID" value="Mhun_2002"/>
</dbReference>
<dbReference type="InterPro" id="IPR029063">
    <property type="entry name" value="SAM-dependent_MTases_sf"/>
</dbReference>
<feature type="domain" description="Methyltransferase" evidence="1">
    <location>
        <begin position="72"/>
        <end position="151"/>
    </location>
</feature>
<dbReference type="HOGENOM" id="CLU_060275_2_0_2"/>
<dbReference type="AlphaFoldDB" id="Q2FMH0"/>
<dbReference type="Pfam" id="PF13649">
    <property type="entry name" value="Methyltransf_25"/>
    <property type="match status" value="1"/>
</dbReference>